<keyword evidence="3" id="KW-0813">Transport</keyword>
<dbReference type="Pfam" id="PF03605">
    <property type="entry name" value="DcuA_DcuB"/>
    <property type="match status" value="1"/>
</dbReference>
<dbReference type="OrthoDB" id="9770910at2"/>
<evidence type="ECO:0000256" key="6">
    <source>
        <dbReference type="ARBA" id="ARBA00022692"/>
    </source>
</evidence>
<keyword evidence="6 9" id="KW-0812">Transmembrane</keyword>
<name>A0A521DNG4_9SPHI</name>
<feature type="transmembrane region" description="Helical" evidence="9">
    <location>
        <begin position="273"/>
        <end position="292"/>
    </location>
</feature>
<keyword evidence="7 9" id="KW-1133">Transmembrane helix</keyword>
<evidence type="ECO:0000313" key="11">
    <source>
        <dbReference type="Proteomes" id="UP000315971"/>
    </source>
</evidence>
<comment type="similarity">
    <text evidence="2">Belongs to the DcuA/DcuB transporter (TC 2.A.13.1) family.</text>
</comment>
<gene>
    <name evidence="10" type="ORF">SAMN06265350_1084</name>
</gene>
<dbReference type="AlphaFoldDB" id="A0A521DNG4"/>
<keyword evidence="5" id="KW-0997">Cell inner membrane</keyword>
<proteinExistence type="inferred from homology"/>
<dbReference type="NCBIfam" id="TIGR00770">
    <property type="entry name" value="Dcu"/>
    <property type="match status" value="1"/>
</dbReference>
<dbReference type="GO" id="GO:0015556">
    <property type="term" value="F:C4-dicarboxylate transmembrane transporter activity"/>
    <property type="evidence" value="ECO:0007669"/>
    <property type="project" value="InterPro"/>
</dbReference>
<keyword evidence="4" id="KW-1003">Cell membrane</keyword>
<dbReference type="RefSeq" id="WP_142604307.1">
    <property type="nucleotide sequence ID" value="NZ_FXSZ01000008.1"/>
</dbReference>
<dbReference type="PANTHER" id="PTHR36106:SF3">
    <property type="entry name" value="ANAEROBIC C4-DICARBOXYLATE TRANSPORTER DCUB"/>
    <property type="match status" value="1"/>
</dbReference>
<feature type="transmembrane region" description="Helical" evidence="9">
    <location>
        <begin position="343"/>
        <end position="360"/>
    </location>
</feature>
<feature type="transmembrane region" description="Helical" evidence="9">
    <location>
        <begin position="372"/>
        <end position="396"/>
    </location>
</feature>
<dbReference type="EMBL" id="FXSZ01000008">
    <property type="protein sequence ID" value="SMO73267.1"/>
    <property type="molecule type" value="Genomic_DNA"/>
</dbReference>
<dbReference type="PIRSF" id="PIRSF004539">
    <property type="entry name" value="C4-dicrbxl_trns"/>
    <property type="match status" value="1"/>
</dbReference>
<feature type="transmembrane region" description="Helical" evidence="9">
    <location>
        <begin position="304"/>
        <end position="323"/>
    </location>
</feature>
<accession>A0A521DNG4</accession>
<evidence type="ECO:0000256" key="9">
    <source>
        <dbReference type="SAM" id="Phobius"/>
    </source>
</evidence>
<dbReference type="GO" id="GO:0005886">
    <property type="term" value="C:plasma membrane"/>
    <property type="evidence" value="ECO:0007669"/>
    <property type="project" value="UniProtKB-SubCell"/>
</dbReference>
<feature type="transmembrane region" description="Helical" evidence="9">
    <location>
        <begin position="163"/>
        <end position="185"/>
    </location>
</feature>
<evidence type="ECO:0000256" key="8">
    <source>
        <dbReference type="ARBA" id="ARBA00023136"/>
    </source>
</evidence>
<feature type="transmembrane region" description="Helical" evidence="9">
    <location>
        <begin position="50"/>
        <end position="70"/>
    </location>
</feature>
<keyword evidence="11" id="KW-1185">Reference proteome</keyword>
<dbReference type="PANTHER" id="PTHR36106">
    <property type="entry name" value="ANAEROBIC C4-DICARBOXYLATE TRANSPORTER DCUB"/>
    <property type="match status" value="1"/>
</dbReference>
<evidence type="ECO:0000256" key="7">
    <source>
        <dbReference type="ARBA" id="ARBA00022989"/>
    </source>
</evidence>
<feature type="transmembrane region" description="Helical" evidence="9">
    <location>
        <begin position="416"/>
        <end position="443"/>
    </location>
</feature>
<organism evidence="10 11">
    <name type="scientific">Solitalea koreensis</name>
    <dbReference type="NCBI Taxonomy" id="543615"/>
    <lineage>
        <taxon>Bacteria</taxon>
        <taxon>Pseudomonadati</taxon>
        <taxon>Bacteroidota</taxon>
        <taxon>Sphingobacteriia</taxon>
        <taxon>Sphingobacteriales</taxon>
        <taxon>Sphingobacteriaceae</taxon>
        <taxon>Solitalea</taxon>
    </lineage>
</organism>
<keyword evidence="8 9" id="KW-0472">Membrane</keyword>
<comment type="subcellular location">
    <subcellularLocation>
        <location evidence="1">Cell inner membrane</location>
        <topology evidence="1">Multi-pass membrane protein</topology>
    </subcellularLocation>
</comment>
<protein>
    <submittedName>
        <fullName evidence="10">Anaerobic C4-dicarboxylate transporter DcuA</fullName>
    </submittedName>
</protein>
<reference evidence="10 11" key="1">
    <citation type="submission" date="2017-05" db="EMBL/GenBank/DDBJ databases">
        <authorList>
            <person name="Varghese N."/>
            <person name="Submissions S."/>
        </authorList>
    </citation>
    <scope>NUCLEOTIDE SEQUENCE [LARGE SCALE GENOMIC DNA]</scope>
    <source>
        <strain evidence="10 11">DSM 21342</strain>
    </source>
</reference>
<dbReference type="NCBIfam" id="NF006927">
    <property type="entry name" value="PRK09412.1"/>
    <property type="match status" value="1"/>
</dbReference>
<dbReference type="NCBIfam" id="NF009136">
    <property type="entry name" value="PRK12489.1"/>
    <property type="match status" value="1"/>
</dbReference>
<evidence type="ECO:0000256" key="3">
    <source>
        <dbReference type="ARBA" id="ARBA00022448"/>
    </source>
</evidence>
<dbReference type="InterPro" id="IPR004668">
    <property type="entry name" value="Anaer_Dcu_memb_transpt"/>
</dbReference>
<dbReference type="Proteomes" id="UP000315971">
    <property type="component" value="Unassembled WGS sequence"/>
</dbReference>
<evidence type="ECO:0000256" key="4">
    <source>
        <dbReference type="ARBA" id="ARBA00022475"/>
    </source>
</evidence>
<feature type="transmembrane region" description="Helical" evidence="9">
    <location>
        <begin position="90"/>
        <end position="113"/>
    </location>
</feature>
<sequence>MIWLQLLVLLVMILIGSRLKGIALGLMGVVGVFIYVTFFGMRPADPPGDIMLIIICVVTLSATLEAAGGLDYLVSVAEKIIRRHPSRITIIAPIVSFVLCLFAGTSHVIYSLLPIIADVSVKNHIRPERPLSASVIACHAALTGSPMAACTAAFGAILAYPGAAANIMFVCIPSCFIGSLAAAFVMMKYGKDLDKDPEFLEKMKDPEFAATINELSKEVTLNEAQAKKAKQAVIIFGVTILLIVLSGTFPQIIPDTAAGSVNFHVNADGTLKMVTVIETIALSAAALMLIVTRTNAAKITKASLFNSMSSALVSVFGVVWMAATFMDANKQIIADSLGKITAAYPWSFTVAIFVMGVLMFSQGATTKAMMPLGLALGLPAASLIAMFPAVNSFFLIPGYPTLLAAINMDKTGTTKVGSFVVNHSFLLPGLVATIVSIGVGFLLSSLI</sequence>
<feature type="transmembrane region" description="Helical" evidence="9">
    <location>
        <begin position="232"/>
        <end position="253"/>
    </location>
</feature>
<feature type="transmembrane region" description="Helical" evidence="9">
    <location>
        <begin position="6"/>
        <end position="38"/>
    </location>
</feature>
<evidence type="ECO:0000256" key="2">
    <source>
        <dbReference type="ARBA" id="ARBA00006413"/>
    </source>
</evidence>
<evidence type="ECO:0000313" key="10">
    <source>
        <dbReference type="EMBL" id="SMO73267.1"/>
    </source>
</evidence>
<evidence type="ECO:0000256" key="5">
    <source>
        <dbReference type="ARBA" id="ARBA00022519"/>
    </source>
</evidence>
<evidence type="ECO:0000256" key="1">
    <source>
        <dbReference type="ARBA" id="ARBA00004429"/>
    </source>
</evidence>